<organism evidence="2 3">
    <name type="scientific">Trypanosoma brucei brucei (strain 927/4 GUTat10.1)</name>
    <dbReference type="NCBI Taxonomy" id="185431"/>
    <lineage>
        <taxon>Eukaryota</taxon>
        <taxon>Discoba</taxon>
        <taxon>Euglenozoa</taxon>
        <taxon>Kinetoplastea</taxon>
        <taxon>Metakinetoplastina</taxon>
        <taxon>Trypanosomatida</taxon>
        <taxon>Trypanosomatidae</taxon>
        <taxon>Trypanosoma</taxon>
    </lineage>
</organism>
<feature type="chain" id="PRO_5004310102" evidence="1">
    <location>
        <begin position="21"/>
        <end position="85"/>
    </location>
</feature>
<gene>
    <name evidence="2" type="ORF">TB927.1.50</name>
</gene>
<dbReference type="GeneID" id="3663150"/>
<evidence type="ECO:0000256" key="1">
    <source>
        <dbReference type="SAM" id="SignalP"/>
    </source>
</evidence>
<evidence type="ECO:0000313" key="2">
    <source>
        <dbReference type="EMBL" id="CAD53011.1"/>
    </source>
</evidence>
<dbReference type="PaxDb" id="5691-CAD53011"/>
<accession>Q8IFJ2</accession>
<reference evidence="2 3" key="1">
    <citation type="journal article" date="2003" name="Nucleic Acids Res.">
        <title>The DNA sequence of chromosome I of an African trypanosome: gene content, chromosome organisation, recombination and polymorphism.</title>
        <authorList>
            <person name="Hall N."/>
            <person name="Berriman M."/>
            <person name="Lennard N.J."/>
            <person name="Harris B.R."/>
            <person name="Hertz-Fowler C."/>
            <person name="Bart-Delabesse E.N."/>
            <person name="Gerrare C.S."/>
            <person name="Atkin R.J."/>
            <person name="Barron A.J."/>
            <person name="Bowman S."/>
            <person name="Bray-Allen S.P."/>
            <person name="Bringaud F."/>
            <person name="Clark L.N."/>
            <person name="Corton C.H."/>
            <person name="Cronin A."/>
            <person name="Davies R."/>
            <person name="Doggett J."/>
            <person name="Fraser A."/>
            <person name="Gruter E."/>
            <person name="Hall S."/>
            <person name="Harper A.D."/>
            <person name="Kay M.P."/>
            <person name="Leech V."/>
            <person name="Mayes R."/>
            <person name="Price C."/>
            <person name="Quail M.A."/>
            <person name="Rabbinowitch E."/>
            <person name="Reitter C."/>
            <person name="Rutherford K."/>
            <person name="Sasse J."/>
            <person name="Sharp S."/>
            <person name="Shownkeen R."/>
            <person name="Macleod A."/>
            <person name="Taylor S."/>
            <person name="Tweedie A."/>
            <person name="Turner C.M.R."/>
            <person name="Tait A."/>
            <person name="Gull K."/>
            <person name="Barrell B."/>
            <person name="Melville S.E."/>
        </authorList>
    </citation>
    <scope>NUCLEOTIDE SEQUENCE [LARGE SCALE GENOMIC DNA]</scope>
    <source>
        <strain evidence="2 3">927/4 GUTat10.1</strain>
    </source>
</reference>
<dbReference type="InParanoid" id="Q8IFJ2"/>
<dbReference type="KEGG" id="tbr:TB927.1.50"/>
<reference evidence="3" key="2">
    <citation type="journal article" date="2005" name="Science">
        <title>The genome of the African trypanosome Trypanosoma brucei.</title>
        <authorList>
            <person name="Berriman M."/>
            <person name="Ghedin E."/>
            <person name="Hertz-Fowler C."/>
            <person name="Blandin G."/>
            <person name="Renauld H."/>
            <person name="Bartholomeu D.C."/>
            <person name="Lennard N.J."/>
            <person name="Caler E."/>
            <person name="Hamlin N.E."/>
            <person name="Haas B."/>
            <person name="Bohme U."/>
            <person name="Hannick L."/>
            <person name="Aslett M.A."/>
            <person name="Shallom J."/>
            <person name="Marcello L."/>
            <person name="Hou L."/>
            <person name="Wickstead B."/>
            <person name="Alsmark U.C."/>
            <person name="Arrowsmith C."/>
            <person name="Atkin R.J."/>
            <person name="Barron A.J."/>
            <person name="Bringaud F."/>
            <person name="Brooks K."/>
            <person name="Carrington M."/>
            <person name="Cherevach I."/>
            <person name="Chillingworth T.J."/>
            <person name="Churcher C."/>
            <person name="Clark L.N."/>
            <person name="Corton C.H."/>
            <person name="Cronin A."/>
            <person name="Davies R.M."/>
            <person name="Doggett J."/>
            <person name="Djikeng A."/>
            <person name="Feldblyum T."/>
            <person name="Field M.C."/>
            <person name="Fraser A."/>
            <person name="Goodhead I."/>
            <person name="Hance Z."/>
            <person name="Harper D."/>
            <person name="Harris B.R."/>
            <person name="Hauser H."/>
            <person name="Hostetler J."/>
            <person name="Ivens A."/>
            <person name="Jagels K."/>
            <person name="Johnson D."/>
            <person name="Johnson J."/>
            <person name="Jones K."/>
            <person name="Kerhornou A.X."/>
            <person name="Koo H."/>
            <person name="Larke N."/>
            <person name="Landfear S."/>
            <person name="Larkin C."/>
            <person name="Leech V."/>
            <person name="Line A."/>
            <person name="Lord A."/>
            <person name="Macleod A."/>
            <person name="Mooney P.J."/>
            <person name="Moule S."/>
            <person name="Martin D.M."/>
            <person name="Morgan G.W."/>
            <person name="Mungall K."/>
            <person name="Norbertczak H."/>
            <person name="Ormond D."/>
            <person name="Pai G."/>
            <person name="Peacock C.S."/>
            <person name="Peterson J."/>
            <person name="Quail M.A."/>
            <person name="Rabbinowitsch E."/>
            <person name="Rajandream M.A."/>
            <person name="Reitter C."/>
            <person name="Salzberg S.L."/>
            <person name="Sanders M."/>
            <person name="Schobel S."/>
            <person name="Sharp S."/>
            <person name="Simmonds M."/>
            <person name="Simpson A.J."/>
            <person name="Tallon L."/>
            <person name="Turner C.M."/>
            <person name="Tait A."/>
            <person name="Tivey A.R."/>
            <person name="Van Aken S."/>
            <person name="Walker D."/>
            <person name="Wanless D."/>
            <person name="Wang S."/>
            <person name="White B."/>
            <person name="White O."/>
            <person name="Whitehead S."/>
            <person name="Woodward J."/>
            <person name="Wortman J."/>
            <person name="Adams M.D."/>
            <person name="Embley T.M."/>
            <person name="Gull K."/>
            <person name="Ullu E."/>
            <person name="Barry J.D."/>
            <person name="Fairlamb A.H."/>
            <person name="Opperdoes F."/>
            <person name="Barrell B.G."/>
            <person name="Donelson J.E."/>
            <person name="Hall N."/>
            <person name="Fraser C.M."/>
            <person name="Melville S.E."/>
            <person name="El-Sayed N.M."/>
        </authorList>
    </citation>
    <scope>NUCLEOTIDE SEQUENCE [LARGE SCALE GENOMIC DNA]</scope>
    <source>
        <strain evidence="3">927/4 GUTat10.1</strain>
    </source>
</reference>
<dbReference type="EMBL" id="AL929603">
    <property type="protein sequence ID" value="CAD53011.1"/>
    <property type="molecule type" value="Genomic_DNA"/>
</dbReference>
<proteinExistence type="predicted"/>
<keyword evidence="3" id="KW-1185">Reference proteome</keyword>
<feature type="signal peptide" evidence="1">
    <location>
        <begin position="1"/>
        <end position="20"/>
    </location>
</feature>
<evidence type="ECO:0000313" key="3">
    <source>
        <dbReference type="Proteomes" id="UP000008524"/>
    </source>
</evidence>
<keyword evidence="1" id="KW-0732">Signal</keyword>
<dbReference type="RefSeq" id="XP_846379.1">
    <property type="nucleotide sequence ID" value="XM_841286.1"/>
</dbReference>
<dbReference type="AlphaFoldDB" id="Q8IFJ2"/>
<sequence length="85" mass="9354">MHALALLVVLLSSLEKNADQDDQCRVDFFTPLAEITQNRLVTAVPYTTVWTVDATHNGADVEVLIPPLQSCQKDCSSPSVSKHFL</sequence>
<name>Q8IFJ2_TRYB2</name>
<dbReference type="Proteomes" id="UP000008524">
    <property type="component" value="Chromosome 1"/>
</dbReference>
<protein>
    <submittedName>
        <fullName evidence="2">Uncharacterized protein</fullName>
    </submittedName>
</protein>